<dbReference type="EMBL" id="JACASU010000039">
    <property type="protein sequence ID" value="NWJ99755.1"/>
    <property type="molecule type" value="Genomic_DNA"/>
</dbReference>
<evidence type="ECO:0000256" key="1">
    <source>
        <dbReference type="SAM" id="Phobius"/>
    </source>
</evidence>
<accession>A0A7K4NES5</accession>
<reference evidence="2 3" key="1">
    <citation type="journal article" date="2019" name="Environ. Microbiol.">
        <title>Genomics insights into ecotype formation of ammonia-oxidizing archaea in the deep ocean.</title>
        <authorList>
            <person name="Wang Y."/>
            <person name="Huang J.M."/>
            <person name="Cui G.J."/>
            <person name="Nunoura T."/>
            <person name="Takaki Y."/>
            <person name="Li W.L."/>
            <person name="Li J."/>
            <person name="Gao Z.M."/>
            <person name="Takai K."/>
            <person name="Zhang A.Q."/>
            <person name="Stepanauskas R."/>
        </authorList>
    </citation>
    <scope>NUCLEOTIDE SEQUENCE [LARGE SCALE GENOMIC DNA]</scope>
    <source>
        <strain evidence="2 3">L19b</strain>
    </source>
</reference>
<keyword evidence="1" id="KW-0472">Membrane</keyword>
<dbReference type="Proteomes" id="UP000586694">
    <property type="component" value="Unassembled WGS sequence"/>
</dbReference>
<evidence type="ECO:0000313" key="3">
    <source>
        <dbReference type="Proteomes" id="UP000586694"/>
    </source>
</evidence>
<organism evidence="2 3">
    <name type="scientific">Marine Group I thaumarchaeote</name>
    <dbReference type="NCBI Taxonomy" id="2511932"/>
    <lineage>
        <taxon>Archaea</taxon>
        <taxon>Nitrososphaerota</taxon>
        <taxon>Marine Group I</taxon>
    </lineage>
</organism>
<sequence>MNDASKGTGYFFGSFFIIKKSTYDSVGTHEGVKGELVEDGALGKKVKESDFKMRMVRGEHLVDAVWARDMHTLWNALKRLMISLSLQNTKIAVASFFGVLFLLFMAFPILGYSIIFFNSTDSFLMLFVISCIASILVYIGGILDATRGLDLKIKYSLFAPVGSFIVVCGFLAGLIQAKSKTAVSWRGRTYNMKGQIQKSINL</sequence>
<feature type="transmembrane region" description="Helical" evidence="1">
    <location>
        <begin position="91"/>
        <end position="117"/>
    </location>
</feature>
<gene>
    <name evidence="2" type="ORF">HX802_03750</name>
</gene>
<name>A0A7K4NES5_9ARCH</name>
<evidence type="ECO:0000313" key="2">
    <source>
        <dbReference type="EMBL" id="NWJ99755.1"/>
    </source>
</evidence>
<feature type="transmembrane region" description="Helical" evidence="1">
    <location>
        <begin position="155"/>
        <end position="175"/>
    </location>
</feature>
<keyword evidence="1" id="KW-1133">Transmembrane helix</keyword>
<feature type="transmembrane region" description="Helical" evidence="1">
    <location>
        <begin position="123"/>
        <end position="143"/>
    </location>
</feature>
<evidence type="ECO:0008006" key="4">
    <source>
        <dbReference type="Google" id="ProtNLM"/>
    </source>
</evidence>
<dbReference type="AlphaFoldDB" id="A0A7K4NES5"/>
<proteinExistence type="predicted"/>
<keyword evidence="1" id="KW-0812">Transmembrane</keyword>
<comment type="caution">
    <text evidence="2">The sequence shown here is derived from an EMBL/GenBank/DDBJ whole genome shotgun (WGS) entry which is preliminary data.</text>
</comment>
<protein>
    <recommendedName>
        <fullName evidence="4">Glycosyl transferase</fullName>
    </recommendedName>
</protein>